<dbReference type="OrthoDB" id="5961at2157"/>
<evidence type="ECO:0000256" key="1">
    <source>
        <dbReference type="ARBA" id="ARBA00001947"/>
    </source>
</evidence>
<name>A0A2V2NI28_9EURY</name>
<dbReference type="GeneID" id="97609150"/>
<gene>
    <name evidence="9" type="primary">msrB</name>
    <name evidence="9" type="ORF">DLD82_00795</name>
</gene>
<evidence type="ECO:0000256" key="3">
    <source>
        <dbReference type="ARBA" id="ARBA00012499"/>
    </source>
</evidence>
<comment type="catalytic activity">
    <reaction evidence="7">
        <text>L-methionyl-[protein] + [thioredoxin]-disulfide + H2O = L-methionyl-(R)-S-oxide-[protein] + [thioredoxin]-dithiol</text>
        <dbReference type="Rhea" id="RHEA:24164"/>
        <dbReference type="Rhea" id="RHEA-COMP:10698"/>
        <dbReference type="Rhea" id="RHEA-COMP:10700"/>
        <dbReference type="Rhea" id="RHEA-COMP:12313"/>
        <dbReference type="Rhea" id="RHEA-COMP:12314"/>
        <dbReference type="ChEBI" id="CHEBI:15377"/>
        <dbReference type="ChEBI" id="CHEBI:16044"/>
        <dbReference type="ChEBI" id="CHEBI:29950"/>
        <dbReference type="ChEBI" id="CHEBI:45764"/>
        <dbReference type="ChEBI" id="CHEBI:50058"/>
        <dbReference type="EC" id="1.8.4.12"/>
    </reaction>
</comment>
<accession>A0A2V2NI28</accession>
<dbReference type="AlphaFoldDB" id="A0A2V2NI28"/>
<evidence type="ECO:0000256" key="5">
    <source>
        <dbReference type="ARBA" id="ARBA00022833"/>
    </source>
</evidence>
<evidence type="ECO:0000313" key="10">
    <source>
        <dbReference type="Proteomes" id="UP000245934"/>
    </source>
</evidence>
<dbReference type="Pfam" id="PF01641">
    <property type="entry name" value="SelR"/>
    <property type="match status" value="1"/>
</dbReference>
<evidence type="ECO:0000256" key="4">
    <source>
        <dbReference type="ARBA" id="ARBA00022723"/>
    </source>
</evidence>
<evidence type="ECO:0000313" key="9">
    <source>
        <dbReference type="EMBL" id="PWR76067.1"/>
    </source>
</evidence>
<comment type="cofactor">
    <cofactor evidence="1">
        <name>Zn(2+)</name>
        <dbReference type="ChEBI" id="CHEBI:29105"/>
    </cofactor>
</comment>
<comment type="similarity">
    <text evidence="2">Belongs to the MsrB Met sulfoxide reductase family.</text>
</comment>
<dbReference type="GO" id="GO:0030091">
    <property type="term" value="P:protein repair"/>
    <property type="evidence" value="ECO:0007669"/>
    <property type="project" value="InterPro"/>
</dbReference>
<keyword evidence="5" id="KW-0862">Zinc</keyword>
<dbReference type="InterPro" id="IPR002579">
    <property type="entry name" value="Met_Sox_Rdtase_MsrB_dom"/>
</dbReference>
<dbReference type="GO" id="GO:0046872">
    <property type="term" value="F:metal ion binding"/>
    <property type="evidence" value="ECO:0007669"/>
    <property type="project" value="UniProtKB-KW"/>
</dbReference>
<dbReference type="PROSITE" id="PS51790">
    <property type="entry name" value="MSRB"/>
    <property type="match status" value="1"/>
</dbReference>
<dbReference type="EC" id="1.8.4.12" evidence="3"/>
<dbReference type="SUPFAM" id="SSF51316">
    <property type="entry name" value="Mss4-like"/>
    <property type="match status" value="1"/>
</dbReference>
<dbReference type="InterPro" id="IPR028427">
    <property type="entry name" value="Met_Sox_Rdtase_MsrB"/>
</dbReference>
<proteinExistence type="inferred from homology"/>
<evidence type="ECO:0000256" key="7">
    <source>
        <dbReference type="ARBA" id="ARBA00048488"/>
    </source>
</evidence>
<dbReference type="GO" id="GO:0005737">
    <property type="term" value="C:cytoplasm"/>
    <property type="evidence" value="ECO:0007669"/>
    <property type="project" value="TreeGrafter"/>
</dbReference>
<dbReference type="Proteomes" id="UP000245934">
    <property type="component" value="Unassembled WGS sequence"/>
</dbReference>
<dbReference type="EMBL" id="QGMZ01000004">
    <property type="protein sequence ID" value="PWR76067.1"/>
    <property type="molecule type" value="Genomic_DNA"/>
</dbReference>
<dbReference type="NCBIfam" id="TIGR00357">
    <property type="entry name" value="peptide-methionine (R)-S-oxide reductase MsrB"/>
    <property type="match status" value="1"/>
</dbReference>
<evidence type="ECO:0000259" key="8">
    <source>
        <dbReference type="PROSITE" id="PS51790"/>
    </source>
</evidence>
<protein>
    <recommendedName>
        <fullName evidence="3">peptide-methionine (R)-S-oxide reductase</fullName>
        <ecNumber evidence="3">1.8.4.12</ecNumber>
    </recommendedName>
</protein>
<dbReference type="Gene3D" id="2.170.150.20">
    <property type="entry name" value="Peptide methionine sulfoxide reductase"/>
    <property type="match status" value="1"/>
</dbReference>
<dbReference type="FunFam" id="2.170.150.20:FF:000001">
    <property type="entry name" value="Peptide methionine sulfoxide reductase MsrB"/>
    <property type="match status" value="1"/>
</dbReference>
<comment type="caution">
    <text evidence="9">The sequence shown here is derived from an EMBL/GenBank/DDBJ whole genome shotgun (WGS) entry which is preliminary data.</text>
</comment>
<keyword evidence="6" id="KW-0560">Oxidoreductase</keyword>
<dbReference type="GO" id="GO:0006979">
    <property type="term" value="P:response to oxidative stress"/>
    <property type="evidence" value="ECO:0007669"/>
    <property type="project" value="InterPro"/>
</dbReference>
<reference evidence="9 10" key="1">
    <citation type="submission" date="2018-05" db="EMBL/GenBank/DDBJ databases">
        <title>Draft genome of Methanospirillum stamsii Pt1.</title>
        <authorList>
            <person name="Dueholm M.S."/>
            <person name="Nielsen P.H."/>
            <person name="Bakmann L.F."/>
            <person name="Otzen D.E."/>
        </authorList>
    </citation>
    <scope>NUCLEOTIDE SEQUENCE [LARGE SCALE GENOMIC DNA]</scope>
    <source>
        <strain evidence="9 10">Pt1</strain>
    </source>
</reference>
<sequence length="156" mass="17564">MCDPEILPIYYAETGIIREVAKIKTSDEEWQKILDKKTYEITRMGMTEPAFTGAFYATKNAGLYRCACCGTDLFSSDDKFDSGSGWPSFTCPVSPLNIKTKSDHSYGMERTEVICARCDAHLGHVFDDVPPPLYHRYCINSASLSFFPGIIVIRHE</sequence>
<evidence type="ECO:0000256" key="2">
    <source>
        <dbReference type="ARBA" id="ARBA00007174"/>
    </source>
</evidence>
<dbReference type="RefSeq" id="WP_109939203.1">
    <property type="nucleotide sequence ID" value="NZ_CP176366.1"/>
</dbReference>
<dbReference type="PANTHER" id="PTHR10173:SF52">
    <property type="entry name" value="METHIONINE-R-SULFOXIDE REDUCTASE B1"/>
    <property type="match status" value="1"/>
</dbReference>
<keyword evidence="10" id="KW-1185">Reference proteome</keyword>
<evidence type="ECO:0000256" key="6">
    <source>
        <dbReference type="ARBA" id="ARBA00023002"/>
    </source>
</evidence>
<dbReference type="InterPro" id="IPR011057">
    <property type="entry name" value="Mss4-like_sf"/>
</dbReference>
<organism evidence="9 10">
    <name type="scientific">Methanospirillum stamsii</name>
    <dbReference type="NCBI Taxonomy" id="1277351"/>
    <lineage>
        <taxon>Archaea</taxon>
        <taxon>Methanobacteriati</taxon>
        <taxon>Methanobacteriota</taxon>
        <taxon>Stenosarchaea group</taxon>
        <taxon>Methanomicrobia</taxon>
        <taxon>Methanomicrobiales</taxon>
        <taxon>Methanospirillaceae</taxon>
        <taxon>Methanospirillum</taxon>
    </lineage>
</organism>
<feature type="domain" description="MsrB" evidence="8">
    <location>
        <begin position="27"/>
        <end position="149"/>
    </location>
</feature>
<dbReference type="PANTHER" id="PTHR10173">
    <property type="entry name" value="METHIONINE SULFOXIDE REDUCTASE"/>
    <property type="match status" value="1"/>
</dbReference>
<keyword evidence="4" id="KW-0479">Metal-binding</keyword>
<dbReference type="GO" id="GO:0033743">
    <property type="term" value="F:peptide-methionine (R)-S-oxide reductase activity"/>
    <property type="evidence" value="ECO:0007669"/>
    <property type="project" value="UniProtKB-EC"/>
</dbReference>